<dbReference type="EMBL" id="JAAMPI010000892">
    <property type="protein sequence ID" value="KAF4627907.1"/>
    <property type="molecule type" value="Genomic_DNA"/>
</dbReference>
<evidence type="ECO:0000256" key="1">
    <source>
        <dbReference type="SAM" id="MobiDB-lite"/>
    </source>
</evidence>
<dbReference type="OrthoDB" id="4851849at2759"/>
<keyword evidence="3" id="KW-1185">Reference proteome</keyword>
<feature type="compositionally biased region" description="Acidic residues" evidence="1">
    <location>
        <begin position="49"/>
        <end position="60"/>
    </location>
</feature>
<dbReference type="AlphaFoldDB" id="A0A8H4RGV2"/>
<sequence length="336" mass="38535">MSDFQWSSTEYDERWFHVLACLLARTQQQQNPERIIDTESSPYSKHESEDESDCDSDVEDVPITPRHLAKEKGKPGLLEKFLDRLAELLSREGIPNIDRKLAAVQAFCSTESDPAIANSVGHWTEIITICYELRYELSLLTYLEGHSEMRGRISQKALTLWRSLAYLGRLRSAYETFTEFAMQFGFVKTIDIQGVESSPPRSLGRYPLNELSQKLSVFGIDLEKSGSRFLRKTRMKEFKLERLLGEDQETDQFPFQHEMNKDLILARMTETERKVLEHLRPSFLELLAMESGDYGAIKGSTVSKDPTNPDMVLISSQVQVAALEEMDWQGFSSEQL</sequence>
<gene>
    <name evidence="2" type="ORF">G7Y89_g10243</name>
</gene>
<proteinExistence type="predicted"/>
<accession>A0A8H4RGV2</accession>
<dbReference type="Proteomes" id="UP000566819">
    <property type="component" value="Unassembled WGS sequence"/>
</dbReference>
<evidence type="ECO:0000313" key="3">
    <source>
        <dbReference type="Proteomes" id="UP000566819"/>
    </source>
</evidence>
<evidence type="ECO:0000313" key="2">
    <source>
        <dbReference type="EMBL" id="KAF4627907.1"/>
    </source>
</evidence>
<comment type="caution">
    <text evidence="2">The sequence shown here is derived from an EMBL/GenBank/DDBJ whole genome shotgun (WGS) entry which is preliminary data.</text>
</comment>
<protein>
    <submittedName>
        <fullName evidence="2">Uncharacterized protein</fullName>
    </submittedName>
</protein>
<feature type="compositionally biased region" description="Polar residues" evidence="1">
    <location>
        <begin position="31"/>
        <end position="43"/>
    </location>
</feature>
<name>A0A8H4RGV2_9HELO</name>
<organism evidence="2 3">
    <name type="scientific">Cudoniella acicularis</name>
    <dbReference type="NCBI Taxonomy" id="354080"/>
    <lineage>
        <taxon>Eukaryota</taxon>
        <taxon>Fungi</taxon>
        <taxon>Dikarya</taxon>
        <taxon>Ascomycota</taxon>
        <taxon>Pezizomycotina</taxon>
        <taxon>Leotiomycetes</taxon>
        <taxon>Helotiales</taxon>
        <taxon>Tricladiaceae</taxon>
        <taxon>Cudoniella</taxon>
    </lineage>
</organism>
<reference evidence="2 3" key="1">
    <citation type="submission" date="2020-03" db="EMBL/GenBank/DDBJ databases">
        <title>Draft Genome Sequence of Cudoniella acicularis.</title>
        <authorList>
            <person name="Buettner E."/>
            <person name="Kellner H."/>
        </authorList>
    </citation>
    <scope>NUCLEOTIDE SEQUENCE [LARGE SCALE GENOMIC DNA]</scope>
    <source>
        <strain evidence="2 3">DSM 108380</strain>
    </source>
</reference>
<feature type="region of interest" description="Disordered" evidence="1">
    <location>
        <begin position="31"/>
        <end position="60"/>
    </location>
</feature>